<accession>A0A6G1X669</accession>
<comment type="caution">
    <text evidence="3">The sequence shown here is derived from an EMBL/GenBank/DDBJ whole genome shotgun (WGS) entry which is preliminary data.</text>
</comment>
<keyword evidence="2" id="KW-0472">Membrane</keyword>
<feature type="transmembrane region" description="Helical" evidence="2">
    <location>
        <begin position="64"/>
        <end position="86"/>
    </location>
</feature>
<dbReference type="EMBL" id="WJNH01000005">
    <property type="protein sequence ID" value="MRG86437.1"/>
    <property type="molecule type" value="Genomic_DNA"/>
</dbReference>
<name>A0A6G1X669_9BACI</name>
<dbReference type="RefSeq" id="WP_153728355.1">
    <property type="nucleotide sequence ID" value="NZ_WJNH01000005.1"/>
</dbReference>
<gene>
    <name evidence="3" type="ORF">GH754_08850</name>
</gene>
<evidence type="ECO:0000256" key="2">
    <source>
        <dbReference type="SAM" id="Phobius"/>
    </source>
</evidence>
<evidence type="ECO:0000256" key="1">
    <source>
        <dbReference type="SAM" id="MobiDB-lite"/>
    </source>
</evidence>
<feature type="compositionally biased region" description="Basic and acidic residues" evidence="1">
    <location>
        <begin position="8"/>
        <end position="20"/>
    </location>
</feature>
<feature type="region of interest" description="Disordered" evidence="1">
    <location>
        <begin position="1"/>
        <end position="57"/>
    </location>
</feature>
<keyword evidence="4" id="KW-1185">Reference proteome</keyword>
<feature type="compositionally biased region" description="Basic residues" evidence="1">
    <location>
        <begin position="31"/>
        <end position="57"/>
    </location>
</feature>
<protein>
    <submittedName>
        <fullName evidence="3">Uncharacterized protein</fullName>
    </submittedName>
</protein>
<evidence type="ECO:0000313" key="3">
    <source>
        <dbReference type="EMBL" id="MRG86437.1"/>
    </source>
</evidence>
<keyword evidence="2" id="KW-0812">Transmembrane</keyword>
<keyword evidence="2" id="KW-1133">Transmembrane helix</keyword>
<proteinExistence type="predicted"/>
<dbReference type="AlphaFoldDB" id="A0A6G1X669"/>
<dbReference type="Proteomes" id="UP000480185">
    <property type="component" value="Unassembled WGS sequence"/>
</dbReference>
<evidence type="ECO:0000313" key="4">
    <source>
        <dbReference type="Proteomes" id="UP000480185"/>
    </source>
</evidence>
<dbReference type="OrthoDB" id="9970430at2"/>
<sequence>MVTQRQSRNSEEPSQDKESFDVFELPPRSAVHNKRNKSKPANKVKTSKREGKQKKKRASRWNLIILRMILFLFLLLIIGIPFYYYWENINDSIKPNQEFNPLGEEIFFQGNN</sequence>
<organism evidence="3 4">
    <name type="scientific">Salinibacillus xinjiangensis</name>
    <dbReference type="NCBI Taxonomy" id="1229268"/>
    <lineage>
        <taxon>Bacteria</taxon>
        <taxon>Bacillati</taxon>
        <taxon>Bacillota</taxon>
        <taxon>Bacilli</taxon>
        <taxon>Bacillales</taxon>
        <taxon>Bacillaceae</taxon>
        <taxon>Salinibacillus</taxon>
    </lineage>
</organism>
<reference evidence="3 4" key="1">
    <citation type="submission" date="2019-11" db="EMBL/GenBank/DDBJ databases">
        <authorList>
            <person name="Li J."/>
        </authorList>
    </citation>
    <scope>NUCLEOTIDE SEQUENCE [LARGE SCALE GENOMIC DNA]</scope>
    <source>
        <strain evidence="3 4">J4</strain>
    </source>
</reference>